<evidence type="ECO:0000256" key="1">
    <source>
        <dbReference type="ARBA" id="ARBA00022723"/>
    </source>
</evidence>
<dbReference type="SUPFAM" id="SSF57850">
    <property type="entry name" value="RING/U-box"/>
    <property type="match status" value="1"/>
</dbReference>
<dbReference type="GO" id="GO:0006511">
    <property type="term" value="P:ubiquitin-dependent protein catabolic process"/>
    <property type="evidence" value="ECO:0007669"/>
    <property type="project" value="TreeGrafter"/>
</dbReference>
<dbReference type="Gene3D" id="3.30.40.10">
    <property type="entry name" value="Zinc/RING finger domain, C3HC4 (zinc finger)"/>
    <property type="match status" value="1"/>
</dbReference>
<evidence type="ECO:0000256" key="3">
    <source>
        <dbReference type="ARBA" id="ARBA00022833"/>
    </source>
</evidence>
<dbReference type="Pfam" id="PF13639">
    <property type="entry name" value="zf-RING_2"/>
    <property type="match status" value="1"/>
</dbReference>
<keyword evidence="2 4" id="KW-0863">Zinc-finger</keyword>
<feature type="domain" description="RING-type" evidence="7">
    <location>
        <begin position="231"/>
        <end position="275"/>
    </location>
</feature>
<dbReference type="PROSITE" id="PS50089">
    <property type="entry name" value="ZF_RING_2"/>
    <property type="match status" value="1"/>
</dbReference>
<reference evidence="8" key="1">
    <citation type="submission" date="2021-01" db="EMBL/GenBank/DDBJ databases">
        <authorList>
            <person name="Corre E."/>
            <person name="Pelletier E."/>
            <person name="Niang G."/>
            <person name="Scheremetjew M."/>
            <person name="Finn R."/>
            <person name="Kale V."/>
            <person name="Holt S."/>
            <person name="Cochrane G."/>
            <person name="Meng A."/>
            <person name="Brown T."/>
            <person name="Cohen L."/>
        </authorList>
    </citation>
    <scope>NUCLEOTIDE SEQUENCE</scope>
    <source>
        <strain evidence="8">SAG 36.94</strain>
    </source>
</reference>
<evidence type="ECO:0000313" key="8">
    <source>
        <dbReference type="EMBL" id="CAD9236676.1"/>
    </source>
</evidence>
<sequence length="324" mass="36400">MESDRIRPQWRQRVRAATQGRRFRIFALVMFLMATNSVIAAVWLRFTRECTCDWIPRPCIYRKGEVVEYGTRRTVYAARFTIRWNDTTVMDQTAYYGPDDGPYLASRGDAQKLVDGIERGLNTSGNATASLRYAECYVAPSSGSPERIAMMRDVYTTRMDAVIQYCWTGAACFAALPLLWILCAALSLSERATTPSTTSRRSPTVEEVVGAIRDKCGVEGSLDESTALSECPVCLERLGETCPHLSRLPCNHYFHFDCLKDWIERGNGKKCPLCQFRLRRVLSVEPSDTEKGTVVHTQLHTNSCDPVQDSEDIEAPPSTNATPI</sequence>
<dbReference type="CDD" id="cd16448">
    <property type="entry name" value="RING-H2"/>
    <property type="match status" value="1"/>
</dbReference>
<evidence type="ECO:0000256" key="2">
    <source>
        <dbReference type="ARBA" id="ARBA00022771"/>
    </source>
</evidence>
<keyword evidence="3" id="KW-0862">Zinc</keyword>
<dbReference type="AlphaFoldDB" id="A0A7S1TJI1"/>
<gene>
    <name evidence="8" type="ORF">CCAE0312_LOCUS8773</name>
</gene>
<keyword evidence="1" id="KW-0479">Metal-binding</keyword>
<dbReference type="SMART" id="SM00744">
    <property type="entry name" value="RINGv"/>
    <property type="match status" value="1"/>
</dbReference>
<feature type="region of interest" description="Disordered" evidence="5">
    <location>
        <begin position="300"/>
        <end position="324"/>
    </location>
</feature>
<feature type="transmembrane region" description="Helical" evidence="6">
    <location>
        <begin position="167"/>
        <end position="188"/>
    </location>
</feature>
<dbReference type="PANTHER" id="PTHR22765">
    <property type="entry name" value="RING FINGER AND PROTEASE ASSOCIATED DOMAIN-CONTAINING"/>
    <property type="match status" value="1"/>
</dbReference>
<keyword evidence="6" id="KW-1133">Transmembrane helix</keyword>
<dbReference type="GO" id="GO:0008270">
    <property type="term" value="F:zinc ion binding"/>
    <property type="evidence" value="ECO:0007669"/>
    <property type="project" value="UniProtKB-KW"/>
</dbReference>
<proteinExistence type="predicted"/>
<feature type="transmembrane region" description="Helical" evidence="6">
    <location>
        <begin position="21"/>
        <end position="44"/>
    </location>
</feature>
<dbReference type="InterPro" id="IPR011016">
    <property type="entry name" value="Znf_RING-CH"/>
</dbReference>
<keyword evidence="6" id="KW-0472">Membrane</keyword>
<evidence type="ECO:0000256" key="5">
    <source>
        <dbReference type="SAM" id="MobiDB-lite"/>
    </source>
</evidence>
<dbReference type="InterPro" id="IPR013083">
    <property type="entry name" value="Znf_RING/FYVE/PHD"/>
</dbReference>
<dbReference type="EMBL" id="HBGH01015800">
    <property type="protein sequence ID" value="CAD9236676.1"/>
    <property type="molecule type" value="Transcribed_RNA"/>
</dbReference>
<evidence type="ECO:0000256" key="4">
    <source>
        <dbReference type="PROSITE-ProRule" id="PRU00175"/>
    </source>
</evidence>
<dbReference type="InterPro" id="IPR001841">
    <property type="entry name" value="Znf_RING"/>
</dbReference>
<dbReference type="GO" id="GO:0061630">
    <property type="term" value="F:ubiquitin protein ligase activity"/>
    <property type="evidence" value="ECO:0007669"/>
    <property type="project" value="TreeGrafter"/>
</dbReference>
<dbReference type="SMART" id="SM00184">
    <property type="entry name" value="RING"/>
    <property type="match status" value="1"/>
</dbReference>
<evidence type="ECO:0000259" key="7">
    <source>
        <dbReference type="PROSITE" id="PS50089"/>
    </source>
</evidence>
<protein>
    <recommendedName>
        <fullName evidence="7">RING-type domain-containing protein</fullName>
    </recommendedName>
</protein>
<dbReference type="InterPro" id="IPR051826">
    <property type="entry name" value="E3_ubiquitin-ligase_domain"/>
</dbReference>
<name>A0A7S1TJI1_9RHOD</name>
<accession>A0A7S1TJI1</accession>
<evidence type="ECO:0000256" key="6">
    <source>
        <dbReference type="SAM" id="Phobius"/>
    </source>
</evidence>
<organism evidence="8">
    <name type="scientific">Compsopogon caeruleus</name>
    <dbReference type="NCBI Taxonomy" id="31354"/>
    <lineage>
        <taxon>Eukaryota</taxon>
        <taxon>Rhodophyta</taxon>
        <taxon>Compsopogonophyceae</taxon>
        <taxon>Compsopogonales</taxon>
        <taxon>Compsopogonaceae</taxon>
        <taxon>Compsopogon</taxon>
    </lineage>
</organism>
<keyword evidence="6" id="KW-0812">Transmembrane</keyword>